<protein>
    <submittedName>
        <fullName evidence="2">WD40 repeat</fullName>
    </submittedName>
</protein>
<dbReference type="InterPro" id="IPR015943">
    <property type="entry name" value="WD40/YVTN_repeat-like_dom_sf"/>
</dbReference>
<dbReference type="AlphaFoldDB" id="A0A699YYB4"/>
<dbReference type="SUPFAM" id="SSF50998">
    <property type="entry name" value="Quinoprotein alcohol dehydrogenase-like"/>
    <property type="match status" value="1"/>
</dbReference>
<evidence type="ECO:0000313" key="3">
    <source>
        <dbReference type="Proteomes" id="UP000485058"/>
    </source>
</evidence>
<evidence type="ECO:0000313" key="2">
    <source>
        <dbReference type="EMBL" id="GFH08062.1"/>
    </source>
</evidence>
<gene>
    <name evidence="2" type="ORF">HaLaN_02964</name>
</gene>
<dbReference type="EMBL" id="BLLF01000134">
    <property type="protein sequence ID" value="GFH08062.1"/>
    <property type="molecule type" value="Genomic_DNA"/>
</dbReference>
<proteinExistence type="predicted"/>
<feature type="region of interest" description="Disordered" evidence="1">
    <location>
        <begin position="1"/>
        <end position="33"/>
    </location>
</feature>
<evidence type="ECO:0000256" key="1">
    <source>
        <dbReference type="SAM" id="MobiDB-lite"/>
    </source>
</evidence>
<reference evidence="2 3" key="1">
    <citation type="submission" date="2020-02" db="EMBL/GenBank/DDBJ databases">
        <title>Draft genome sequence of Haematococcus lacustris strain NIES-144.</title>
        <authorList>
            <person name="Morimoto D."/>
            <person name="Nakagawa S."/>
            <person name="Yoshida T."/>
            <person name="Sawayama S."/>
        </authorList>
    </citation>
    <scope>NUCLEOTIDE SEQUENCE [LARGE SCALE GENOMIC DNA]</scope>
    <source>
        <strain evidence="2 3">NIES-144</strain>
    </source>
</reference>
<dbReference type="InterPro" id="IPR001680">
    <property type="entry name" value="WD40_rpt"/>
</dbReference>
<keyword evidence="3" id="KW-1185">Reference proteome</keyword>
<dbReference type="InterPro" id="IPR011047">
    <property type="entry name" value="Quinoprotein_ADH-like_sf"/>
</dbReference>
<sequence>MDLGVTPVPMEMGSVTSCGAGEHEGSEGTCEANDDLEPLTAKHQVQATRLAAPGGPVFSLARQPASPEHDQVQGELLYCGTAAHQLLAWPVTVASSDTASASSTQLRVMAAGYPGCVQALAASGPWLFSEVMKGNILALAAAPNSSAVFVGTAAGGIHGFSVTKTGSLKPVAAAHSAAVTGLAVYGSRLYSVGLDGALQAWSTDDLTLAAQVHDAHLGASMHCVTLGPDGLLYTGGDDKLVRRWHPLSAAAEFLDLLEPKAVISPARQRASLLPLQPAGAPLASHCAALLHS</sequence>
<dbReference type="SMART" id="SM00320">
    <property type="entry name" value="WD40"/>
    <property type="match status" value="2"/>
</dbReference>
<dbReference type="Gene3D" id="2.130.10.10">
    <property type="entry name" value="YVTN repeat-like/Quinoprotein amine dehydrogenase"/>
    <property type="match status" value="1"/>
</dbReference>
<name>A0A699YYB4_HAELA</name>
<comment type="caution">
    <text evidence="2">The sequence shown here is derived from an EMBL/GenBank/DDBJ whole genome shotgun (WGS) entry which is preliminary data.</text>
</comment>
<organism evidence="2 3">
    <name type="scientific">Haematococcus lacustris</name>
    <name type="common">Green alga</name>
    <name type="synonym">Haematococcus pluvialis</name>
    <dbReference type="NCBI Taxonomy" id="44745"/>
    <lineage>
        <taxon>Eukaryota</taxon>
        <taxon>Viridiplantae</taxon>
        <taxon>Chlorophyta</taxon>
        <taxon>core chlorophytes</taxon>
        <taxon>Chlorophyceae</taxon>
        <taxon>CS clade</taxon>
        <taxon>Chlamydomonadales</taxon>
        <taxon>Haematococcaceae</taxon>
        <taxon>Haematococcus</taxon>
    </lineage>
</organism>
<accession>A0A699YYB4</accession>
<dbReference type="Proteomes" id="UP000485058">
    <property type="component" value="Unassembled WGS sequence"/>
</dbReference>